<evidence type="ECO:0000256" key="4">
    <source>
        <dbReference type="ARBA" id="ARBA00022553"/>
    </source>
</evidence>
<dbReference type="SMART" id="SM00387">
    <property type="entry name" value="HATPase_c"/>
    <property type="match status" value="1"/>
</dbReference>
<organism evidence="13 14">
    <name type="scientific">Jiangella alkaliphila</name>
    <dbReference type="NCBI Taxonomy" id="419479"/>
    <lineage>
        <taxon>Bacteria</taxon>
        <taxon>Bacillati</taxon>
        <taxon>Actinomycetota</taxon>
        <taxon>Actinomycetes</taxon>
        <taxon>Jiangellales</taxon>
        <taxon>Jiangellaceae</taxon>
        <taxon>Jiangella</taxon>
    </lineage>
</organism>
<dbReference type="OrthoDB" id="9806130at2"/>
<evidence type="ECO:0000259" key="12">
    <source>
        <dbReference type="PROSITE" id="PS50885"/>
    </source>
</evidence>
<name>A0A1H2LUZ4_9ACTN</name>
<evidence type="ECO:0000256" key="7">
    <source>
        <dbReference type="ARBA" id="ARBA00022777"/>
    </source>
</evidence>
<dbReference type="PANTHER" id="PTHR43547:SF2">
    <property type="entry name" value="HYBRID SIGNAL TRANSDUCTION HISTIDINE KINASE C"/>
    <property type="match status" value="1"/>
</dbReference>
<evidence type="ECO:0000256" key="1">
    <source>
        <dbReference type="ARBA" id="ARBA00000085"/>
    </source>
</evidence>
<dbReference type="InterPro" id="IPR004358">
    <property type="entry name" value="Sig_transdc_His_kin-like_C"/>
</dbReference>
<dbReference type="PANTHER" id="PTHR43547">
    <property type="entry name" value="TWO-COMPONENT HISTIDINE KINASE"/>
    <property type="match status" value="1"/>
</dbReference>
<evidence type="ECO:0000313" key="14">
    <source>
        <dbReference type="Proteomes" id="UP000182977"/>
    </source>
</evidence>
<dbReference type="CDD" id="cd00075">
    <property type="entry name" value="HATPase"/>
    <property type="match status" value="1"/>
</dbReference>
<feature type="transmembrane region" description="Helical" evidence="10">
    <location>
        <begin position="38"/>
        <end position="61"/>
    </location>
</feature>
<dbReference type="InterPro" id="IPR036097">
    <property type="entry name" value="HisK_dim/P_sf"/>
</dbReference>
<evidence type="ECO:0000313" key="13">
    <source>
        <dbReference type="EMBL" id="SDU84759.1"/>
    </source>
</evidence>
<evidence type="ECO:0000256" key="10">
    <source>
        <dbReference type="SAM" id="Phobius"/>
    </source>
</evidence>
<dbReference type="InterPro" id="IPR003594">
    <property type="entry name" value="HATPase_dom"/>
</dbReference>
<keyword evidence="14" id="KW-1185">Reference proteome</keyword>
<evidence type="ECO:0000256" key="3">
    <source>
        <dbReference type="ARBA" id="ARBA00012438"/>
    </source>
</evidence>
<dbReference type="GO" id="GO:0005886">
    <property type="term" value="C:plasma membrane"/>
    <property type="evidence" value="ECO:0007669"/>
    <property type="project" value="UniProtKB-SubCell"/>
</dbReference>
<sequence length="370" mass="37186">MRDVLVVAAIAAAYGGLVGAAGLALLPALRRRPARTGVAVAVLVGPVAIVVAVVGAGAAMFVSGYDVMVVVVAALVAAVVGLAMATVLARRLVAGSAELTEAVRRFGRGGAFVRPAVPASTELGALAGELDAALTALAESRRRERELEAARRDLVAWVSHDLRSPLAGLKAMAEALEDGVAADPDRYHRQLREQTDRVTRLVDDLFELARLESGQAAPAYGPVPLPDVVSDALAGATALAAGRGVTVTGAVRSVPPPVHGDVRGLARVVGNLLTNAVQHTPPGGAVAVEVSAAGGAAVLSVRDGCGGIPDGELARVFDVGWRGSAARTPGDGGAGLGLAIVRGLVEAHGGTVTAANTADGCRFEVRLPAG</sequence>
<dbReference type="AlphaFoldDB" id="A0A1H2LUZ4"/>
<dbReference type="PROSITE" id="PS50885">
    <property type="entry name" value="HAMP"/>
    <property type="match status" value="1"/>
</dbReference>
<dbReference type="Gene3D" id="3.30.565.10">
    <property type="entry name" value="Histidine kinase-like ATPase, C-terminal domain"/>
    <property type="match status" value="1"/>
</dbReference>
<dbReference type="Proteomes" id="UP000182977">
    <property type="component" value="Chromosome I"/>
</dbReference>
<dbReference type="InterPro" id="IPR005467">
    <property type="entry name" value="His_kinase_dom"/>
</dbReference>
<evidence type="ECO:0000256" key="2">
    <source>
        <dbReference type="ARBA" id="ARBA00004236"/>
    </source>
</evidence>
<keyword evidence="6 10" id="KW-0812">Transmembrane</keyword>
<dbReference type="Pfam" id="PF00512">
    <property type="entry name" value="HisKA"/>
    <property type="match status" value="1"/>
</dbReference>
<evidence type="ECO:0000256" key="8">
    <source>
        <dbReference type="ARBA" id="ARBA00022989"/>
    </source>
</evidence>
<dbReference type="InterPro" id="IPR003660">
    <property type="entry name" value="HAMP_dom"/>
</dbReference>
<dbReference type="SMART" id="SM00388">
    <property type="entry name" value="HisKA"/>
    <property type="match status" value="1"/>
</dbReference>
<dbReference type="SUPFAM" id="SSF55874">
    <property type="entry name" value="ATPase domain of HSP90 chaperone/DNA topoisomerase II/histidine kinase"/>
    <property type="match status" value="1"/>
</dbReference>
<dbReference type="STRING" id="419479.SAMN04488563_6691"/>
<dbReference type="RefSeq" id="WP_046772774.1">
    <property type="nucleotide sequence ID" value="NZ_LBMC01000076.1"/>
</dbReference>
<evidence type="ECO:0000256" key="9">
    <source>
        <dbReference type="ARBA" id="ARBA00023012"/>
    </source>
</evidence>
<dbReference type="CDD" id="cd00082">
    <property type="entry name" value="HisKA"/>
    <property type="match status" value="1"/>
</dbReference>
<dbReference type="Pfam" id="PF02518">
    <property type="entry name" value="HATPase_c"/>
    <property type="match status" value="1"/>
</dbReference>
<feature type="transmembrane region" description="Helical" evidence="10">
    <location>
        <begin position="67"/>
        <end position="89"/>
    </location>
</feature>
<dbReference type="InterPro" id="IPR003661">
    <property type="entry name" value="HisK_dim/P_dom"/>
</dbReference>
<evidence type="ECO:0000259" key="11">
    <source>
        <dbReference type="PROSITE" id="PS50109"/>
    </source>
</evidence>
<dbReference type="PROSITE" id="PS50109">
    <property type="entry name" value="HIS_KIN"/>
    <property type="match status" value="1"/>
</dbReference>
<dbReference type="SUPFAM" id="SSF47384">
    <property type="entry name" value="Homodimeric domain of signal transducing histidine kinase"/>
    <property type="match status" value="1"/>
</dbReference>
<dbReference type="Gene3D" id="1.10.287.130">
    <property type="match status" value="1"/>
</dbReference>
<accession>A0A1H2LUZ4</accession>
<dbReference type="EMBL" id="LT629791">
    <property type="protein sequence ID" value="SDU84759.1"/>
    <property type="molecule type" value="Genomic_DNA"/>
</dbReference>
<feature type="domain" description="Histidine kinase" evidence="11">
    <location>
        <begin position="157"/>
        <end position="370"/>
    </location>
</feature>
<evidence type="ECO:0000256" key="6">
    <source>
        <dbReference type="ARBA" id="ARBA00022692"/>
    </source>
</evidence>
<dbReference type="EC" id="2.7.13.3" evidence="3"/>
<dbReference type="PRINTS" id="PR00344">
    <property type="entry name" value="BCTRLSENSOR"/>
</dbReference>
<feature type="transmembrane region" description="Helical" evidence="10">
    <location>
        <begin position="6"/>
        <end position="26"/>
    </location>
</feature>
<dbReference type="GO" id="GO:0000155">
    <property type="term" value="F:phosphorelay sensor kinase activity"/>
    <property type="evidence" value="ECO:0007669"/>
    <property type="project" value="InterPro"/>
</dbReference>
<protein>
    <recommendedName>
        <fullName evidence="3">histidine kinase</fullName>
        <ecNumber evidence="3">2.7.13.3</ecNumber>
    </recommendedName>
</protein>
<feature type="domain" description="HAMP" evidence="12">
    <location>
        <begin position="90"/>
        <end position="142"/>
    </location>
</feature>
<dbReference type="InterPro" id="IPR036890">
    <property type="entry name" value="HATPase_C_sf"/>
</dbReference>
<evidence type="ECO:0000256" key="5">
    <source>
        <dbReference type="ARBA" id="ARBA00022679"/>
    </source>
</evidence>
<proteinExistence type="predicted"/>
<keyword evidence="10" id="KW-0472">Membrane</keyword>
<keyword evidence="9" id="KW-0902">Two-component regulatory system</keyword>
<comment type="catalytic activity">
    <reaction evidence="1">
        <text>ATP + protein L-histidine = ADP + protein N-phospho-L-histidine.</text>
        <dbReference type="EC" id="2.7.13.3"/>
    </reaction>
</comment>
<keyword evidence="8 10" id="KW-1133">Transmembrane helix</keyword>
<keyword evidence="7 13" id="KW-0418">Kinase</keyword>
<keyword evidence="4" id="KW-0597">Phosphoprotein</keyword>
<comment type="subcellular location">
    <subcellularLocation>
        <location evidence="2">Cell membrane</location>
    </subcellularLocation>
</comment>
<gene>
    <name evidence="13" type="ORF">SAMN04488563_6691</name>
</gene>
<dbReference type="Gene3D" id="6.10.340.10">
    <property type="match status" value="1"/>
</dbReference>
<keyword evidence="5" id="KW-0808">Transferase</keyword>
<reference evidence="14" key="1">
    <citation type="submission" date="2016-10" db="EMBL/GenBank/DDBJ databases">
        <authorList>
            <person name="Varghese N."/>
            <person name="Submissions S."/>
        </authorList>
    </citation>
    <scope>NUCLEOTIDE SEQUENCE [LARGE SCALE GENOMIC DNA]</scope>
    <source>
        <strain evidence="14">DSM 45079</strain>
    </source>
</reference>